<dbReference type="InterPro" id="IPR000836">
    <property type="entry name" value="PRTase_dom"/>
</dbReference>
<evidence type="ECO:0000256" key="1">
    <source>
        <dbReference type="ARBA" id="ARBA00008007"/>
    </source>
</evidence>
<dbReference type="EMBL" id="BAABAZ010000008">
    <property type="protein sequence ID" value="GAA4285137.1"/>
    <property type="molecule type" value="Genomic_DNA"/>
</dbReference>
<proteinExistence type="inferred from homology"/>
<dbReference type="Gene3D" id="3.40.50.2020">
    <property type="match status" value="1"/>
</dbReference>
<keyword evidence="4" id="KW-1185">Reference proteome</keyword>
<protein>
    <submittedName>
        <fullName evidence="3">ComF family protein</fullName>
    </submittedName>
</protein>
<dbReference type="PANTHER" id="PTHR47505:SF1">
    <property type="entry name" value="DNA UTILIZATION PROTEIN YHGH"/>
    <property type="match status" value="1"/>
</dbReference>
<organism evidence="3 4">
    <name type="scientific">Brevibacterium daeguense</name>
    <dbReference type="NCBI Taxonomy" id="909936"/>
    <lineage>
        <taxon>Bacteria</taxon>
        <taxon>Bacillati</taxon>
        <taxon>Actinomycetota</taxon>
        <taxon>Actinomycetes</taxon>
        <taxon>Micrococcales</taxon>
        <taxon>Brevibacteriaceae</taxon>
        <taxon>Brevibacterium</taxon>
    </lineage>
</organism>
<feature type="region of interest" description="Disordered" evidence="2">
    <location>
        <begin position="166"/>
        <end position="221"/>
    </location>
</feature>
<evidence type="ECO:0000313" key="3">
    <source>
        <dbReference type="EMBL" id="GAA4285137.1"/>
    </source>
</evidence>
<name>A0ABP8EMG2_9MICO</name>
<dbReference type="Proteomes" id="UP001501586">
    <property type="component" value="Unassembled WGS sequence"/>
</dbReference>
<comment type="similarity">
    <text evidence="1">Belongs to the ComF/GntX family.</text>
</comment>
<accession>A0ABP8EMG2</accession>
<dbReference type="InterPro" id="IPR051910">
    <property type="entry name" value="ComF/GntX_DNA_util-trans"/>
</dbReference>
<feature type="compositionally biased region" description="Basic and acidic residues" evidence="2">
    <location>
        <begin position="193"/>
        <end position="220"/>
    </location>
</feature>
<gene>
    <name evidence="3" type="ORF">GCM10022261_26680</name>
</gene>
<evidence type="ECO:0000256" key="2">
    <source>
        <dbReference type="SAM" id="MobiDB-lite"/>
    </source>
</evidence>
<sequence>MRQVLTEILELLVPRSCAGCGAETVTLCGRCLEQLAGPVRATVPRYGILPVVGAGEYEDVLRSCLIAYKEHGRRDLIPVLAGLLARSVVTILEHSPDPGAGALLVPVPADRSAIRRRGANHVSVLTERAAGMLRSEGLRVELADILEVAAHRDQVGFGSLGRRRNVRDTHRVRPGTGFPSGLSDRAGGLDRSGAGERARSRTDERAGPGAGERGRSEAGEQPRVIVLDDICTTGSTVAESARALRRSRIPVHGIAVVGIAPGGTRFAPGDGI</sequence>
<dbReference type="SUPFAM" id="SSF53271">
    <property type="entry name" value="PRTase-like"/>
    <property type="match status" value="1"/>
</dbReference>
<dbReference type="RefSeq" id="WP_236865921.1">
    <property type="nucleotide sequence ID" value="NZ_BAABAZ010000008.1"/>
</dbReference>
<comment type="caution">
    <text evidence="3">The sequence shown here is derived from an EMBL/GenBank/DDBJ whole genome shotgun (WGS) entry which is preliminary data.</text>
</comment>
<dbReference type="PANTHER" id="PTHR47505">
    <property type="entry name" value="DNA UTILIZATION PROTEIN YHGH"/>
    <property type="match status" value="1"/>
</dbReference>
<reference evidence="4" key="1">
    <citation type="journal article" date="2019" name="Int. J. Syst. Evol. Microbiol.">
        <title>The Global Catalogue of Microorganisms (GCM) 10K type strain sequencing project: providing services to taxonomists for standard genome sequencing and annotation.</title>
        <authorList>
            <consortium name="The Broad Institute Genomics Platform"/>
            <consortium name="The Broad Institute Genome Sequencing Center for Infectious Disease"/>
            <person name="Wu L."/>
            <person name="Ma J."/>
        </authorList>
    </citation>
    <scope>NUCLEOTIDE SEQUENCE [LARGE SCALE GENOMIC DNA]</scope>
    <source>
        <strain evidence="4">JCM 17458</strain>
    </source>
</reference>
<dbReference type="InterPro" id="IPR029057">
    <property type="entry name" value="PRTase-like"/>
</dbReference>
<evidence type="ECO:0000313" key="4">
    <source>
        <dbReference type="Proteomes" id="UP001501586"/>
    </source>
</evidence>
<dbReference type="CDD" id="cd06223">
    <property type="entry name" value="PRTases_typeI"/>
    <property type="match status" value="1"/>
</dbReference>